<evidence type="ECO:0000313" key="1">
    <source>
        <dbReference type="EMBL" id="GER45702.1"/>
    </source>
</evidence>
<protein>
    <submittedName>
        <fullName evidence="1">5'-nucleotidase SurE</fullName>
    </submittedName>
</protein>
<evidence type="ECO:0000313" key="2">
    <source>
        <dbReference type="Proteomes" id="UP000325081"/>
    </source>
</evidence>
<sequence length="277" mass="30636">MSSPGILERWHFASQARCSRCCAAVAARMARDRCAARITPRSCGSGGSTRLTGPHLKELDFSRNSRGRKPLTMAARCCSWEITVAGGTHATDFGCRPLARVADVGGGSRLMWRMACSNALVTHDMCGHLRWMGILRWAAVRRPHGTTIRGDVSGSLVAYRRWVSAADAWPRRHSQFAVAERGGSQRWLAATDGLVTAAYDRARRHRGVSIEGCHWRVRADGSTHMPRGKLHKAIRSFGILFKDVSGQVIGRYSFLVKADDKENMKLMSFLRGSQVIK</sequence>
<name>A0A5A7QLH0_STRAF</name>
<reference evidence="2" key="1">
    <citation type="journal article" date="2019" name="Curr. Biol.">
        <title>Genome Sequence of Striga asiatica Provides Insight into the Evolution of Plant Parasitism.</title>
        <authorList>
            <person name="Yoshida S."/>
            <person name="Kim S."/>
            <person name="Wafula E.K."/>
            <person name="Tanskanen J."/>
            <person name="Kim Y.M."/>
            <person name="Honaas L."/>
            <person name="Yang Z."/>
            <person name="Spallek T."/>
            <person name="Conn C.E."/>
            <person name="Ichihashi Y."/>
            <person name="Cheong K."/>
            <person name="Cui S."/>
            <person name="Der J.P."/>
            <person name="Gundlach H."/>
            <person name="Jiao Y."/>
            <person name="Hori C."/>
            <person name="Ishida J.K."/>
            <person name="Kasahara H."/>
            <person name="Kiba T."/>
            <person name="Kim M.S."/>
            <person name="Koo N."/>
            <person name="Laohavisit A."/>
            <person name="Lee Y.H."/>
            <person name="Lumba S."/>
            <person name="McCourt P."/>
            <person name="Mortimer J.C."/>
            <person name="Mutuku J.M."/>
            <person name="Nomura T."/>
            <person name="Sasaki-Sekimoto Y."/>
            <person name="Seto Y."/>
            <person name="Wang Y."/>
            <person name="Wakatake T."/>
            <person name="Sakakibara H."/>
            <person name="Demura T."/>
            <person name="Yamaguchi S."/>
            <person name="Yoneyama K."/>
            <person name="Manabe R.I."/>
            <person name="Nelson D.C."/>
            <person name="Schulman A.H."/>
            <person name="Timko M.P."/>
            <person name="dePamphilis C.W."/>
            <person name="Choi D."/>
            <person name="Shirasu K."/>
        </authorList>
    </citation>
    <scope>NUCLEOTIDE SEQUENCE [LARGE SCALE GENOMIC DNA]</scope>
    <source>
        <strain evidence="2">cv. UVA1</strain>
    </source>
</reference>
<gene>
    <name evidence="1" type="ORF">STAS_22680</name>
</gene>
<comment type="caution">
    <text evidence="1">The sequence shown here is derived from an EMBL/GenBank/DDBJ whole genome shotgun (WGS) entry which is preliminary data.</text>
</comment>
<proteinExistence type="predicted"/>
<accession>A0A5A7QLH0</accession>
<organism evidence="1 2">
    <name type="scientific">Striga asiatica</name>
    <name type="common">Asiatic witchweed</name>
    <name type="synonym">Buchnera asiatica</name>
    <dbReference type="NCBI Taxonomy" id="4170"/>
    <lineage>
        <taxon>Eukaryota</taxon>
        <taxon>Viridiplantae</taxon>
        <taxon>Streptophyta</taxon>
        <taxon>Embryophyta</taxon>
        <taxon>Tracheophyta</taxon>
        <taxon>Spermatophyta</taxon>
        <taxon>Magnoliopsida</taxon>
        <taxon>eudicotyledons</taxon>
        <taxon>Gunneridae</taxon>
        <taxon>Pentapetalae</taxon>
        <taxon>asterids</taxon>
        <taxon>lamiids</taxon>
        <taxon>Lamiales</taxon>
        <taxon>Orobanchaceae</taxon>
        <taxon>Buchnereae</taxon>
        <taxon>Striga</taxon>
    </lineage>
</organism>
<keyword evidence="2" id="KW-1185">Reference proteome</keyword>
<dbReference type="EMBL" id="BKCP01007271">
    <property type="protein sequence ID" value="GER45702.1"/>
    <property type="molecule type" value="Genomic_DNA"/>
</dbReference>
<dbReference type="Proteomes" id="UP000325081">
    <property type="component" value="Unassembled WGS sequence"/>
</dbReference>
<dbReference type="AlphaFoldDB" id="A0A5A7QLH0"/>